<evidence type="ECO:0000259" key="9">
    <source>
        <dbReference type="PROSITE" id="PS51063"/>
    </source>
</evidence>
<dbReference type="CDD" id="cd00038">
    <property type="entry name" value="CAP_ED"/>
    <property type="match status" value="1"/>
</dbReference>
<evidence type="ECO:0000256" key="5">
    <source>
        <dbReference type="ARBA" id="ARBA00023163"/>
    </source>
</evidence>
<dbReference type="SMART" id="SM00100">
    <property type="entry name" value="cNMP"/>
    <property type="match status" value="1"/>
</dbReference>
<dbReference type="InterPro" id="IPR036390">
    <property type="entry name" value="WH_DNA-bd_sf"/>
</dbReference>
<keyword evidence="1 6" id="KW-0597">Phosphoprotein</keyword>
<accession>A0A426RNN4</accession>
<evidence type="ECO:0000259" key="8">
    <source>
        <dbReference type="PROSITE" id="PS50110"/>
    </source>
</evidence>
<dbReference type="SUPFAM" id="SSF46785">
    <property type="entry name" value="Winged helix' DNA-binding domain"/>
    <property type="match status" value="1"/>
</dbReference>
<dbReference type="InterPro" id="IPR036388">
    <property type="entry name" value="WH-like_DNA-bd_sf"/>
</dbReference>
<dbReference type="SMART" id="SM00448">
    <property type="entry name" value="REC"/>
    <property type="match status" value="1"/>
</dbReference>
<gene>
    <name evidence="10" type="ORF">DZC72_08630</name>
</gene>
<dbReference type="PANTHER" id="PTHR48111">
    <property type="entry name" value="REGULATOR OF RPOS"/>
    <property type="match status" value="1"/>
</dbReference>
<feature type="domain" description="Response regulatory" evidence="8">
    <location>
        <begin position="3"/>
        <end position="119"/>
    </location>
</feature>
<keyword evidence="3" id="KW-0805">Transcription regulation</keyword>
<dbReference type="SMART" id="SM00419">
    <property type="entry name" value="HTH_CRP"/>
    <property type="match status" value="1"/>
</dbReference>
<dbReference type="CDD" id="cd17574">
    <property type="entry name" value="REC_OmpR"/>
    <property type="match status" value="1"/>
</dbReference>
<dbReference type="GO" id="GO:0032993">
    <property type="term" value="C:protein-DNA complex"/>
    <property type="evidence" value="ECO:0007669"/>
    <property type="project" value="TreeGrafter"/>
</dbReference>
<dbReference type="InterPro" id="IPR039420">
    <property type="entry name" value="WalR-like"/>
</dbReference>
<feature type="domain" description="HTH crp-type" evidence="9">
    <location>
        <begin position="275"/>
        <end position="347"/>
    </location>
</feature>
<evidence type="ECO:0000256" key="4">
    <source>
        <dbReference type="ARBA" id="ARBA00023125"/>
    </source>
</evidence>
<comment type="caution">
    <text evidence="10">The sequence shown here is derived from an EMBL/GenBank/DDBJ whole genome shotgun (WGS) entry which is preliminary data.</text>
</comment>
<dbReference type="Proteomes" id="UP000286990">
    <property type="component" value="Unassembled WGS sequence"/>
</dbReference>
<dbReference type="InterPro" id="IPR014710">
    <property type="entry name" value="RmlC-like_jellyroll"/>
</dbReference>
<reference evidence="11" key="2">
    <citation type="submission" date="2018-12" db="EMBL/GenBank/DDBJ databases">
        <title>Maribacter lutimaris sp. nov., isolated from marine sediment.</title>
        <authorList>
            <person name="Kim K.K."/>
        </authorList>
    </citation>
    <scope>NUCLEOTIDE SEQUENCE [LARGE SCALE GENOMIC DNA]</scope>
    <source>
        <strain evidence="11">PoM-212</strain>
    </source>
</reference>
<protein>
    <submittedName>
        <fullName evidence="10">Response regulator</fullName>
    </submittedName>
</protein>
<dbReference type="Gene3D" id="1.10.10.10">
    <property type="entry name" value="Winged helix-like DNA-binding domain superfamily/Winged helix DNA-binding domain"/>
    <property type="match status" value="1"/>
</dbReference>
<name>A0A426RNN4_9FLAO</name>
<dbReference type="PANTHER" id="PTHR48111:SF4">
    <property type="entry name" value="DNA-BINDING DUAL TRANSCRIPTIONAL REGULATOR OMPR"/>
    <property type="match status" value="1"/>
</dbReference>
<keyword evidence="5" id="KW-0804">Transcription</keyword>
<dbReference type="GO" id="GO:0005829">
    <property type="term" value="C:cytosol"/>
    <property type="evidence" value="ECO:0007669"/>
    <property type="project" value="TreeGrafter"/>
</dbReference>
<evidence type="ECO:0000313" key="10">
    <source>
        <dbReference type="EMBL" id="RRQ50586.1"/>
    </source>
</evidence>
<evidence type="ECO:0000259" key="7">
    <source>
        <dbReference type="PROSITE" id="PS50042"/>
    </source>
</evidence>
<feature type="modified residue" description="4-aspartylphosphate" evidence="6">
    <location>
        <position position="52"/>
    </location>
</feature>
<dbReference type="GO" id="GO:0006355">
    <property type="term" value="P:regulation of DNA-templated transcription"/>
    <property type="evidence" value="ECO:0007669"/>
    <property type="project" value="InterPro"/>
</dbReference>
<dbReference type="RefSeq" id="WP_125222409.1">
    <property type="nucleotide sequence ID" value="NZ_QUSX01000001.1"/>
</dbReference>
<evidence type="ECO:0000313" key="11">
    <source>
        <dbReference type="Proteomes" id="UP000286990"/>
    </source>
</evidence>
<reference evidence="11" key="1">
    <citation type="submission" date="2018-08" db="EMBL/GenBank/DDBJ databases">
        <authorList>
            <person name="Khan S.A."/>
            <person name="J S.E."/>
        </authorList>
    </citation>
    <scope>NUCLEOTIDE SEQUENCE [LARGE SCALE GENOMIC DNA]</scope>
    <source>
        <strain evidence="11">PoM-212</strain>
    </source>
</reference>
<dbReference type="InterPro" id="IPR012318">
    <property type="entry name" value="HTH_CRP"/>
</dbReference>
<dbReference type="PROSITE" id="PS50042">
    <property type="entry name" value="CNMP_BINDING_3"/>
    <property type="match status" value="1"/>
</dbReference>
<evidence type="ECO:0000256" key="6">
    <source>
        <dbReference type="PROSITE-ProRule" id="PRU00169"/>
    </source>
</evidence>
<organism evidence="10 11">
    <name type="scientific">Maribacter algicola</name>
    <dbReference type="NCBI Taxonomy" id="2498892"/>
    <lineage>
        <taxon>Bacteria</taxon>
        <taxon>Pseudomonadati</taxon>
        <taxon>Bacteroidota</taxon>
        <taxon>Flavobacteriia</taxon>
        <taxon>Flavobacteriales</taxon>
        <taxon>Flavobacteriaceae</taxon>
        <taxon>Maribacter</taxon>
    </lineage>
</organism>
<dbReference type="Pfam" id="PF00027">
    <property type="entry name" value="cNMP_binding"/>
    <property type="match status" value="1"/>
</dbReference>
<dbReference type="GO" id="GO:0000156">
    <property type="term" value="F:phosphorelay response regulator activity"/>
    <property type="evidence" value="ECO:0007669"/>
    <property type="project" value="TreeGrafter"/>
</dbReference>
<dbReference type="InterPro" id="IPR000595">
    <property type="entry name" value="cNMP-bd_dom"/>
</dbReference>
<dbReference type="InterPro" id="IPR018490">
    <property type="entry name" value="cNMP-bd_dom_sf"/>
</dbReference>
<keyword evidence="11" id="KW-1185">Reference proteome</keyword>
<evidence type="ECO:0000256" key="3">
    <source>
        <dbReference type="ARBA" id="ARBA00023015"/>
    </source>
</evidence>
<feature type="domain" description="Cyclic nucleotide-binding" evidence="7">
    <location>
        <begin position="140"/>
        <end position="261"/>
    </location>
</feature>
<dbReference type="InterPro" id="IPR011006">
    <property type="entry name" value="CheY-like_superfamily"/>
</dbReference>
<dbReference type="AlphaFoldDB" id="A0A426RNN4"/>
<proteinExistence type="predicted"/>
<dbReference type="PROSITE" id="PS51063">
    <property type="entry name" value="HTH_CRP_2"/>
    <property type="match status" value="1"/>
</dbReference>
<dbReference type="InterPro" id="IPR001789">
    <property type="entry name" value="Sig_transdc_resp-reg_receiver"/>
</dbReference>
<dbReference type="OrthoDB" id="9127033at2"/>
<dbReference type="Pfam" id="PF00072">
    <property type="entry name" value="Response_reg"/>
    <property type="match status" value="1"/>
</dbReference>
<dbReference type="Pfam" id="PF13545">
    <property type="entry name" value="HTH_Crp_2"/>
    <property type="match status" value="1"/>
</dbReference>
<keyword evidence="2" id="KW-0902">Two-component regulatory system</keyword>
<dbReference type="PROSITE" id="PS50110">
    <property type="entry name" value="RESPONSE_REGULATORY"/>
    <property type="match status" value="1"/>
</dbReference>
<dbReference type="SUPFAM" id="SSF51206">
    <property type="entry name" value="cAMP-binding domain-like"/>
    <property type="match status" value="1"/>
</dbReference>
<evidence type="ECO:0000256" key="1">
    <source>
        <dbReference type="ARBA" id="ARBA00022553"/>
    </source>
</evidence>
<keyword evidence="4" id="KW-0238">DNA-binding</keyword>
<dbReference type="GO" id="GO:0000976">
    <property type="term" value="F:transcription cis-regulatory region binding"/>
    <property type="evidence" value="ECO:0007669"/>
    <property type="project" value="TreeGrafter"/>
</dbReference>
<dbReference type="Gene3D" id="2.60.120.10">
    <property type="entry name" value="Jelly Rolls"/>
    <property type="match status" value="1"/>
</dbReference>
<dbReference type="Gene3D" id="3.40.50.2300">
    <property type="match status" value="1"/>
</dbReference>
<evidence type="ECO:0000256" key="2">
    <source>
        <dbReference type="ARBA" id="ARBA00023012"/>
    </source>
</evidence>
<dbReference type="SUPFAM" id="SSF52172">
    <property type="entry name" value="CheY-like"/>
    <property type="match status" value="1"/>
</dbReference>
<sequence>MKTILLIEDNETVRENTAEIMTLANYNVITAENGKIGLEKAKKFLPDLVICDIMMPQMDGYEVLRSLTNNSGTSSTPFIFLTAKTDRSDRRMGMNLGADDYLTKPFEEEELLDAISCRLKKHDNLEKEITKKLEGIHSFLVEASEYVDLEGLSKNRTARPFEKKEMVFWEGDNAQSLYFIVAGSIKTYKGTESGKELVTGIYGPGDFIGQLSLLNVAGTYVENAVVLEDAEIGAIPKKDFLKLLYENPMVSQKFINIISNNLIDVQTQLVDMAFASVRQRAAKALLELYDKGLIKDKPEDGKSIPREDFAGMIGTATETAIRTLSDFKDEGLITTDRSRRIVILNKKELETVADSG</sequence>
<dbReference type="EMBL" id="QUSX01000001">
    <property type="protein sequence ID" value="RRQ50586.1"/>
    <property type="molecule type" value="Genomic_DNA"/>
</dbReference>